<feature type="region of interest" description="Disordered" evidence="1">
    <location>
        <begin position="1"/>
        <end position="100"/>
    </location>
</feature>
<name>A0A9W9KPM3_9EURO</name>
<evidence type="ECO:0000256" key="1">
    <source>
        <dbReference type="SAM" id="MobiDB-lite"/>
    </source>
</evidence>
<feature type="region of interest" description="Disordered" evidence="1">
    <location>
        <begin position="210"/>
        <end position="289"/>
    </location>
</feature>
<feature type="compositionally biased region" description="Polar residues" evidence="1">
    <location>
        <begin position="210"/>
        <end position="224"/>
    </location>
</feature>
<protein>
    <recommendedName>
        <fullName evidence="4">RRM domain-containing protein</fullName>
    </recommendedName>
</protein>
<dbReference type="AlphaFoldDB" id="A0A9W9KPM3"/>
<evidence type="ECO:0000313" key="2">
    <source>
        <dbReference type="EMBL" id="KAJ5113252.1"/>
    </source>
</evidence>
<dbReference type="SUPFAM" id="SSF54928">
    <property type="entry name" value="RNA-binding domain, RBD"/>
    <property type="match status" value="1"/>
</dbReference>
<dbReference type="OrthoDB" id="5374349at2759"/>
<dbReference type="InterPro" id="IPR012677">
    <property type="entry name" value="Nucleotide-bd_a/b_plait_sf"/>
</dbReference>
<sequence length="289" mass="31347">MAKKQEKKPVSFDDIIRSGRQKKQNEQLANQILGKGRRERRASAPSAGIQKPQAARPGSLASRITVPKRSASTANLRPNKPNPASVAIPTGPRSMKNGNRNRVANPQRIQNAIQSGSSQMTVHAPKKSGLSIKGASGPFIVIGSNFAPGTTAADIESALEATCGPMISCRVISHNPTVTAEIAFENKFSAQNLVANFHNQRADGRLLSMTLQPDGTPLSTTHNPYNDLRAKADRERQKRRADPDVQNGNYGFGNNGSPRSHKSSSGLYSDEMMMDDAPVSRNNQSRRYH</sequence>
<organism evidence="2 3">
    <name type="scientific">Penicillium angulare</name>
    <dbReference type="NCBI Taxonomy" id="116970"/>
    <lineage>
        <taxon>Eukaryota</taxon>
        <taxon>Fungi</taxon>
        <taxon>Dikarya</taxon>
        <taxon>Ascomycota</taxon>
        <taxon>Pezizomycotina</taxon>
        <taxon>Eurotiomycetes</taxon>
        <taxon>Eurotiomycetidae</taxon>
        <taxon>Eurotiales</taxon>
        <taxon>Aspergillaceae</taxon>
        <taxon>Penicillium</taxon>
    </lineage>
</organism>
<evidence type="ECO:0008006" key="4">
    <source>
        <dbReference type="Google" id="ProtNLM"/>
    </source>
</evidence>
<accession>A0A9W9KPM3</accession>
<reference evidence="2" key="1">
    <citation type="submission" date="2022-11" db="EMBL/GenBank/DDBJ databases">
        <authorList>
            <person name="Petersen C."/>
        </authorList>
    </citation>
    <scope>NUCLEOTIDE SEQUENCE</scope>
    <source>
        <strain evidence="2">IBT 30069</strain>
    </source>
</reference>
<dbReference type="GO" id="GO:0003676">
    <property type="term" value="F:nucleic acid binding"/>
    <property type="evidence" value="ECO:0007669"/>
    <property type="project" value="InterPro"/>
</dbReference>
<dbReference type="InterPro" id="IPR035979">
    <property type="entry name" value="RBD_domain_sf"/>
</dbReference>
<reference evidence="2" key="2">
    <citation type="journal article" date="2023" name="IMA Fungus">
        <title>Comparative genomic study of the Penicillium genus elucidates a diverse pangenome and 15 lateral gene transfer events.</title>
        <authorList>
            <person name="Petersen C."/>
            <person name="Sorensen T."/>
            <person name="Nielsen M.R."/>
            <person name="Sondergaard T.E."/>
            <person name="Sorensen J.L."/>
            <person name="Fitzpatrick D.A."/>
            <person name="Frisvad J.C."/>
            <person name="Nielsen K.L."/>
        </authorList>
    </citation>
    <scope>NUCLEOTIDE SEQUENCE</scope>
    <source>
        <strain evidence="2">IBT 30069</strain>
    </source>
</reference>
<dbReference type="Proteomes" id="UP001149165">
    <property type="component" value="Unassembled WGS sequence"/>
</dbReference>
<evidence type="ECO:0000313" key="3">
    <source>
        <dbReference type="Proteomes" id="UP001149165"/>
    </source>
</evidence>
<feature type="compositionally biased region" description="Basic and acidic residues" evidence="1">
    <location>
        <begin position="228"/>
        <end position="243"/>
    </location>
</feature>
<keyword evidence="3" id="KW-1185">Reference proteome</keyword>
<comment type="caution">
    <text evidence="2">The sequence shown here is derived from an EMBL/GenBank/DDBJ whole genome shotgun (WGS) entry which is preliminary data.</text>
</comment>
<proteinExistence type="predicted"/>
<dbReference type="EMBL" id="JAPQKH010000002">
    <property type="protein sequence ID" value="KAJ5113252.1"/>
    <property type="molecule type" value="Genomic_DNA"/>
</dbReference>
<feature type="compositionally biased region" description="Polar residues" evidence="1">
    <location>
        <begin position="255"/>
        <end position="267"/>
    </location>
</feature>
<feature type="compositionally biased region" description="Basic and acidic residues" evidence="1">
    <location>
        <begin position="7"/>
        <end position="17"/>
    </location>
</feature>
<gene>
    <name evidence="2" type="ORF">N7456_001786</name>
</gene>
<dbReference type="Gene3D" id="3.30.70.330">
    <property type="match status" value="1"/>
</dbReference>